<evidence type="ECO:0000256" key="1">
    <source>
        <dbReference type="SAM" id="MobiDB-lite"/>
    </source>
</evidence>
<comment type="caution">
    <text evidence="2">The sequence shown here is derived from an EMBL/GenBank/DDBJ whole genome shotgun (WGS) entry which is preliminary data.</text>
</comment>
<dbReference type="EMBL" id="CADEAL010004147">
    <property type="protein sequence ID" value="CAB1452874.1"/>
    <property type="molecule type" value="Genomic_DNA"/>
</dbReference>
<feature type="region of interest" description="Disordered" evidence="1">
    <location>
        <begin position="1"/>
        <end position="27"/>
    </location>
</feature>
<name>A0A9N7VNP6_PLEPL</name>
<proteinExistence type="predicted"/>
<gene>
    <name evidence="2" type="ORF">PLEPLA_LOCUS40624</name>
</gene>
<keyword evidence="3" id="KW-1185">Reference proteome</keyword>
<evidence type="ECO:0000313" key="2">
    <source>
        <dbReference type="EMBL" id="CAB1452874.1"/>
    </source>
</evidence>
<accession>A0A9N7VNP6</accession>
<organism evidence="2 3">
    <name type="scientific">Pleuronectes platessa</name>
    <name type="common">European plaice</name>
    <dbReference type="NCBI Taxonomy" id="8262"/>
    <lineage>
        <taxon>Eukaryota</taxon>
        <taxon>Metazoa</taxon>
        <taxon>Chordata</taxon>
        <taxon>Craniata</taxon>
        <taxon>Vertebrata</taxon>
        <taxon>Euteleostomi</taxon>
        <taxon>Actinopterygii</taxon>
        <taxon>Neopterygii</taxon>
        <taxon>Teleostei</taxon>
        <taxon>Neoteleostei</taxon>
        <taxon>Acanthomorphata</taxon>
        <taxon>Carangaria</taxon>
        <taxon>Pleuronectiformes</taxon>
        <taxon>Pleuronectoidei</taxon>
        <taxon>Pleuronectidae</taxon>
        <taxon>Pleuronectes</taxon>
    </lineage>
</organism>
<protein>
    <submittedName>
        <fullName evidence="2">Uncharacterized protein</fullName>
    </submittedName>
</protein>
<sequence length="170" mass="17981">MSVLRGRSKPASSSLTTEDTASSSLPKMRAHRSVLSVPKLFIQHTGNLLCDGGEHVAEVGPDTFLAEQQSLAPNPIVKSQDAQKPLDTVFCFAAPAECLGSLPGFCKGTGKFEPCTQACLCSVTKADWLTSDCVGPLAEDEGAFSVRQEQEVLQDLGYRGPGACGFRACT</sequence>
<dbReference type="AlphaFoldDB" id="A0A9N7VNP6"/>
<dbReference type="Proteomes" id="UP001153269">
    <property type="component" value="Unassembled WGS sequence"/>
</dbReference>
<feature type="compositionally biased region" description="Polar residues" evidence="1">
    <location>
        <begin position="10"/>
        <end position="25"/>
    </location>
</feature>
<evidence type="ECO:0000313" key="3">
    <source>
        <dbReference type="Proteomes" id="UP001153269"/>
    </source>
</evidence>
<reference evidence="2" key="1">
    <citation type="submission" date="2020-03" db="EMBL/GenBank/DDBJ databases">
        <authorList>
            <person name="Weist P."/>
        </authorList>
    </citation>
    <scope>NUCLEOTIDE SEQUENCE</scope>
</reference>